<proteinExistence type="predicted"/>
<dbReference type="EMBL" id="AP027059">
    <property type="protein sequence ID" value="BDU49813.1"/>
    <property type="molecule type" value="Genomic_DNA"/>
</dbReference>
<evidence type="ECO:0000313" key="1">
    <source>
        <dbReference type="EMBL" id="BDU49813.1"/>
    </source>
</evidence>
<gene>
    <name evidence="1" type="ORF">HLVA_03820</name>
</gene>
<dbReference type="AlphaFoldDB" id="A0AAU9DNA2"/>
<sequence>MEESRRSYAPAFLYGITNKKIELKYKLNVIYQFQNNYNISTEDKILRNMYRISNFTTNLQERKRIINSVNKELKSKITYNNGSSIFRKVI</sequence>
<name>A0AAU9DNA2_9FUSO</name>
<dbReference type="RefSeq" id="WP_307904757.1">
    <property type="nucleotide sequence ID" value="NZ_AP027059.1"/>
</dbReference>
<dbReference type="KEGG" id="haby:HLVA_03820"/>
<protein>
    <submittedName>
        <fullName evidence="1">Uncharacterized protein</fullName>
    </submittedName>
</protein>
<evidence type="ECO:0000313" key="2">
    <source>
        <dbReference type="Proteomes" id="UP001321582"/>
    </source>
</evidence>
<organism evidence="1 2">
    <name type="scientific">Haliovirga abyssi</name>
    <dbReference type="NCBI Taxonomy" id="2996794"/>
    <lineage>
        <taxon>Bacteria</taxon>
        <taxon>Fusobacteriati</taxon>
        <taxon>Fusobacteriota</taxon>
        <taxon>Fusobacteriia</taxon>
        <taxon>Fusobacteriales</taxon>
        <taxon>Haliovirgaceae</taxon>
        <taxon>Haliovirga</taxon>
    </lineage>
</organism>
<reference evidence="1 2" key="1">
    <citation type="submission" date="2022-11" db="EMBL/GenBank/DDBJ databases">
        <title>Haliovirga abyssi gen. nov., sp. nov., a mesophilic fermentative bacterium isolated from the Iheya North hydrothermal field and the proposal of Haliovirgaceae fam. nov.</title>
        <authorList>
            <person name="Miyazaki U."/>
            <person name="Tame A."/>
            <person name="Miyazaki J."/>
            <person name="Takai K."/>
            <person name="Sawayama S."/>
            <person name="Kitajima M."/>
            <person name="Okamoto A."/>
            <person name="Nakagawa S."/>
        </authorList>
    </citation>
    <scope>NUCLEOTIDE SEQUENCE [LARGE SCALE GENOMIC DNA]</scope>
    <source>
        <strain evidence="1 2">IC12</strain>
    </source>
</reference>
<keyword evidence="2" id="KW-1185">Reference proteome</keyword>
<dbReference type="Proteomes" id="UP001321582">
    <property type="component" value="Chromosome"/>
</dbReference>
<accession>A0AAU9DNA2</accession>